<dbReference type="SUPFAM" id="SSF52833">
    <property type="entry name" value="Thioredoxin-like"/>
    <property type="match status" value="1"/>
</dbReference>
<dbReference type="AlphaFoldDB" id="A0A8E2LF27"/>
<dbReference type="Gene3D" id="3.40.30.10">
    <property type="entry name" value="Glutaredoxin"/>
    <property type="match status" value="1"/>
</dbReference>
<dbReference type="EMBL" id="MTLA01000037">
    <property type="protein sequence ID" value="OOP69745.1"/>
    <property type="molecule type" value="Genomic_DNA"/>
</dbReference>
<reference evidence="2 3" key="1">
    <citation type="submission" date="2017-01" db="EMBL/GenBank/DDBJ databases">
        <title>Draft genome sequence of Bacillus oleronius.</title>
        <authorList>
            <person name="Allam M."/>
        </authorList>
    </citation>
    <scope>NUCLEOTIDE SEQUENCE [LARGE SCALE GENOMIC DNA]</scope>
    <source>
        <strain evidence="2 3">DSM 9356</strain>
    </source>
</reference>
<dbReference type="Pfam" id="PF14595">
    <property type="entry name" value="Thioredoxin_9"/>
    <property type="match status" value="1"/>
</dbReference>
<organism evidence="2 3">
    <name type="scientific">Heyndrickxia oleronia</name>
    <dbReference type="NCBI Taxonomy" id="38875"/>
    <lineage>
        <taxon>Bacteria</taxon>
        <taxon>Bacillati</taxon>
        <taxon>Bacillota</taxon>
        <taxon>Bacilli</taxon>
        <taxon>Bacillales</taxon>
        <taxon>Bacillaceae</taxon>
        <taxon>Heyndrickxia</taxon>
    </lineage>
</organism>
<dbReference type="GeneID" id="79870423"/>
<name>A0A8E2LF27_9BACI</name>
<dbReference type="RefSeq" id="WP_235849550.1">
    <property type="nucleotide sequence ID" value="NZ_BOQX01000012.1"/>
</dbReference>
<comment type="caution">
    <text evidence="2">The sequence shown here is derived from an EMBL/GenBank/DDBJ whole genome shotgun (WGS) entry which is preliminary data.</text>
</comment>
<keyword evidence="3" id="KW-1185">Reference proteome</keyword>
<sequence>MTTLNEWFEKGIPAKDFIDSMKVHKENLQSVYDQFSVAVEDQSFFQDVKAKELRAIVITEDWCGDAMMNTPILLKIAEATGIETRMILRDQNLELMDQYLTNGTSRSIPIFIFIDKNGEEKAVWGPRAPKVQEFVMELRSALPPKEDESFEAEQKEVYKKITQAFTENTNLWNEVYNSIKATLKNA</sequence>
<protein>
    <submittedName>
        <fullName evidence="2">Thioredoxin family protein</fullName>
    </submittedName>
</protein>
<dbReference type="Proteomes" id="UP001159179">
    <property type="component" value="Unassembled WGS sequence"/>
</dbReference>
<evidence type="ECO:0000313" key="1">
    <source>
        <dbReference type="EMBL" id="MDH5163240.1"/>
    </source>
</evidence>
<gene>
    <name evidence="2" type="ORF">BWZ43_03415</name>
    <name evidence="1" type="ORF">P5X88_20095</name>
</gene>
<evidence type="ECO:0000313" key="3">
    <source>
        <dbReference type="Proteomes" id="UP000189761"/>
    </source>
</evidence>
<proteinExistence type="predicted"/>
<dbReference type="InterPro" id="IPR036249">
    <property type="entry name" value="Thioredoxin-like_sf"/>
</dbReference>
<reference evidence="1" key="2">
    <citation type="submission" date="2023-03" db="EMBL/GenBank/DDBJ databases">
        <title>Bacterial isolates from washroom surfaces on a university campus.</title>
        <authorList>
            <person name="Holman D.B."/>
            <person name="Gzyl K.E."/>
            <person name="Taheri A.E."/>
        </authorList>
    </citation>
    <scope>NUCLEOTIDE SEQUENCE</scope>
    <source>
        <strain evidence="1">RD03</strain>
    </source>
</reference>
<accession>A0A8E2LF27</accession>
<dbReference type="Proteomes" id="UP000189761">
    <property type="component" value="Unassembled WGS sequence"/>
</dbReference>
<dbReference type="EMBL" id="JAROYP010000013">
    <property type="protein sequence ID" value="MDH5163240.1"/>
    <property type="molecule type" value="Genomic_DNA"/>
</dbReference>
<evidence type="ECO:0000313" key="2">
    <source>
        <dbReference type="EMBL" id="OOP69745.1"/>
    </source>
</evidence>